<keyword evidence="2" id="KW-0732">Signal</keyword>
<comment type="caution">
    <text evidence="4">The sequence shown here is derived from an EMBL/GenBank/DDBJ whole genome shotgun (WGS) entry which is preliminary data.</text>
</comment>
<dbReference type="EMBL" id="JADCKB010000002">
    <property type="protein sequence ID" value="MBE5039119.1"/>
    <property type="molecule type" value="Genomic_DNA"/>
</dbReference>
<sequence length="1330" mass="150245">MNKRVLCWVAFLILLCSGTVLVQALEDGTAVYEQNFQGMAGFDGAQIKEADSLFSSIGEDASLGASAQIIDKATLGLPLYISTPGGEMPAFTDDLGDFSFFKSNYITHRYVGYPNTTLFPKSNEIICEKFDYKNPQKGDRIIFNKTTDEDCYIDVAAKIFSTYRSQKVYPYFKLSGEFRYAFQGDSKLYLFQLRENRGSEQVNVYPVAIDKNGNMTLFHQQTVNQAVQQGEWFRITMYLNLENHKVTLFLQGEKILDNADFDSNLEVLHMMRIQCRPGAYTGTLECRNVEFTGLDKPYAGQPEGEETRTSMFGDDQEIRDYLADKTAFHYYGKNVYSHGEKSDMTAEPIYENGELYVALEDFNRAYDCAVVLNGNQAVLGNQSVELKNEIQNAAGVRLVPVLQLASALLGQYVFDDTNGLILTAAEPLPFDVVDETPYDKRTINTGYIDRFTPLQYIYDFLLFDRPTREALLEDFNTATNHGEQHPRIMADADDFARIKTLAETDPYMEQVVNDIIKGADDDCTQSPIRFEYQDDLRTTTMADRLRDRMMRCGFAYQMTGEQKYVDSAWKNLNALNDFPDINPGHPIDTGSYGAGIAIGYDWFYDALSEEQRQNIRENALRLHLTVITEGFYGRSPVRGGNDGNINVIGYYNKWISNYNAWTNSGSLMMALAFMEDYPEVCSDLLWHSIRSLEYTFKNLYPDGSWVESTNYWTIVARSMAYVYTCLEEVYGTNFKLSNFPGTKETGPANLALRSMVASYNYHDCGEENSYANYPMAFLGQYFDQPELLAARKATLIQGYDGRMKKITADVFDALFYDPAVTIDQIKTMPRMYTTRGLEMFSVHEDYTDYDGLFVAAHGGPVSFYHSHNDNGDFVFDLNGVRWAYSLPAEDYNSSLPGSERYRMRTEGHNTITINNNKGMNQRSNTYAPLIAAEEGEDGAFGVYDLSESYADADKFLRGFYVGENYRSLTIRDEITLNKDHSEIYWFMHTRENAQVVNDHTVLLTSRSGNQSLFLSFETSAESAEISIMDAKPLPSSPQGEGQNPNTGVRKVAIRLIGSGKVTLTVRLGESAGEVNQTPIADWSVASDVPEPPAGEGDLVLAYGKEINGGVAAVEMKMDFSSRLGVSQNYEFCFDLYPKLTAGSFNFYLGSYYQLVYQEDGYTLRYRQKDDADFTEAGTYKMKKFIPIRIVVQDKQTADLYIDEELAVGGLSARDRFDFTKFGFVLNNGMKGNVYLDNLKLVTYDLSGNDLVCSINGDSLKIKAALADEYNLPRVMIGFYQDDVLLDSIMLEDFIDKRLEKSLPLPAEGTEVKVMLWDNLCPLSDVKKLVV</sequence>
<dbReference type="PANTHER" id="PTHR38045:SF1">
    <property type="entry name" value="HEPARINASE II_III-LIKE PROTEIN"/>
    <property type="match status" value="1"/>
</dbReference>
<name>A0A9D5M1T2_9FIRM</name>
<dbReference type="SUPFAM" id="SSF48230">
    <property type="entry name" value="Chondroitin AC/alginate lyase"/>
    <property type="match status" value="1"/>
</dbReference>
<gene>
    <name evidence="4" type="ORF">INF28_01370</name>
</gene>
<accession>A0A9D5M1T2</accession>
<evidence type="ECO:0000256" key="1">
    <source>
        <dbReference type="ARBA" id="ARBA00004196"/>
    </source>
</evidence>
<dbReference type="RefSeq" id="WP_226391683.1">
    <property type="nucleotide sequence ID" value="NZ_JADCKB010000002.1"/>
</dbReference>
<evidence type="ECO:0000259" key="3">
    <source>
        <dbReference type="Pfam" id="PF07940"/>
    </source>
</evidence>
<dbReference type="PANTHER" id="PTHR38045">
    <property type="entry name" value="CHROMOSOME 1, WHOLE GENOME SHOTGUN SEQUENCE"/>
    <property type="match status" value="1"/>
</dbReference>
<keyword evidence="5" id="KW-1185">Reference proteome</keyword>
<evidence type="ECO:0000256" key="2">
    <source>
        <dbReference type="SAM" id="SignalP"/>
    </source>
</evidence>
<feature type="chain" id="PRO_5039374904" evidence="2">
    <location>
        <begin position="23"/>
        <end position="1330"/>
    </location>
</feature>
<dbReference type="InterPro" id="IPR008929">
    <property type="entry name" value="Chondroitin_lyas"/>
</dbReference>
<proteinExistence type="predicted"/>
<dbReference type="GO" id="GO:0016829">
    <property type="term" value="F:lyase activity"/>
    <property type="evidence" value="ECO:0007669"/>
    <property type="project" value="InterPro"/>
</dbReference>
<organism evidence="4 5">
    <name type="scientific">Ructibacterium gallinarum</name>
    <dbReference type="NCBI Taxonomy" id="2779355"/>
    <lineage>
        <taxon>Bacteria</taxon>
        <taxon>Bacillati</taxon>
        <taxon>Bacillota</taxon>
        <taxon>Clostridia</taxon>
        <taxon>Eubacteriales</taxon>
        <taxon>Oscillospiraceae</taxon>
        <taxon>Ructibacterium</taxon>
    </lineage>
</organism>
<feature type="signal peptide" evidence="2">
    <location>
        <begin position="1"/>
        <end position="22"/>
    </location>
</feature>
<dbReference type="Proteomes" id="UP000806542">
    <property type="component" value="Unassembled WGS sequence"/>
</dbReference>
<comment type="subcellular location">
    <subcellularLocation>
        <location evidence="1">Cell envelope</location>
    </subcellularLocation>
</comment>
<reference evidence="4" key="1">
    <citation type="submission" date="2020-10" db="EMBL/GenBank/DDBJ databases">
        <title>ChiBAC.</title>
        <authorList>
            <person name="Zenner C."/>
            <person name="Hitch T.C.A."/>
            <person name="Clavel T."/>
        </authorList>
    </citation>
    <scope>NUCLEOTIDE SEQUENCE</scope>
    <source>
        <strain evidence="4">DSM 107454</strain>
    </source>
</reference>
<dbReference type="InterPro" id="IPR012480">
    <property type="entry name" value="Hepar_II_III_C"/>
</dbReference>
<dbReference type="Pfam" id="PF07940">
    <property type="entry name" value="Hepar_II_III_C"/>
    <property type="match status" value="1"/>
</dbReference>
<feature type="domain" description="Heparinase II/III-like C-terminal" evidence="3">
    <location>
        <begin position="854"/>
        <end position="1024"/>
    </location>
</feature>
<dbReference type="Gene3D" id="2.70.98.70">
    <property type="match status" value="1"/>
</dbReference>
<evidence type="ECO:0000313" key="4">
    <source>
        <dbReference type="EMBL" id="MBE5039119.1"/>
    </source>
</evidence>
<dbReference type="GO" id="GO:0030313">
    <property type="term" value="C:cell envelope"/>
    <property type="evidence" value="ECO:0007669"/>
    <property type="project" value="UniProtKB-SubCell"/>
</dbReference>
<dbReference type="Gene3D" id="1.50.10.100">
    <property type="entry name" value="Chondroitin AC/alginate lyase"/>
    <property type="match status" value="1"/>
</dbReference>
<protein>
    <submittedName>
        <fullName evidence="4">Heparinase II/III family protein</fullName>
    </submittedName>
</protein>
<evidence type="ECO:0000313" key="5">
    <source>
        <dbReference type="Proteomes" id="UP000806542"/>
    </source>
</evidence>